<keyword evidence="12" id="KW-1185">Reference proteome</keyword>
<dbReference type="GO" id="GO:0016705">
    <property type="term" value="F:oxidoreductase activity, acting on paired donors, with incorporation or reduction of molecular oxygen"/>
    <property type="evidence" value="ECO:0007669"/>
    <property type="project" value="InterPro"/>
</dbReference>
<evidence type="ECO:0000256" key="7">
    <source>
        <dbReference type="ARBA" id="ARBA00023033"/>
    </source>
</evidence>
<evidence type="ECO:0000256" key="1">
    <source>
        <dbReference type="ARBA" id="ARBA00001971"/>
    </source>
</evidence>
<dbReference type="GO" id="GO:0009403">
    <property type="term" value="P:toxin biosynthetic process"/>
    <property type="evidence" value="ECO:0007669"/>
    <property type="project" value="UniProtKB-ARBA"/>
</dbReference>
<dbReference type="InterPro" id="IPR001128">
    <property type="entry name" value="Cyt_P450"/>
</dbReference>
<keyword evidence="10" id="KW-0812">Transmembrane</keyword>
<feature type="binding site" description="axial binding residue" evidence="8">
    <location>
        <position position="442"/>
    </location>
    <ligand>
        <name>heme</name>
        <dbReference type="ChEBI" id="CHEBI:30413"/>
    </ligand>
    <ligandPart>
        <name>Fe</name>
        <dbReference type="ChEBI" id="CHEBI:18248"/>
    </ligandPart>
</feature>
<keyword evidence="5 9" id="KW-0560">Oxidoreductase</keyword>
<evidence type="ECO:0000256" key="2">
    <source>
        <dbReference type="ARBA" id="ARBA00010617"/>
    </source>
</evidence>
<comment type="cofactor">
    <cofactor evidence="1 8">
        <name>heme</name>
        <dbReference type="ChEBI" id="CHEBI:30413"/>
    </cofactor>
</comment>
<evidence type="ECO:0000313" key="12">
    <source>
        <dbReference type="Proteomes" id="UP001322277"/>
    </source>
</evidence>
<dbReference type="GO" id="GO:0005506">
    <property type="term" value="F:iron ion binding"/>
    <property type="evidence" value="ECO:0007669"/>
    <property type="project" value="InterPro"/>
</dbReference>
<dbReference type="PRINTS" id="PR00385">
    <property type="entry name" value="P450"/>
</dbReference>
<dbReference type="KEGG" id="cdet:87944842"/>
<gene>
    <name evidence="11" type="ORF">CDEST_08339</name>
</gene>
<protein>
    <submittedName>
        <fullName evidence="11">Cytochrome P450</fullName>
    </submittedName>
</protein>
<evidence type="ECO:0000256" key="3">
    <source>
        <dbReference type="ARBA" id="ARBA00022617"/>
    </source>
</evidence>
<keyword evidence="7 9" id="KW-0503">Monooxygenase</keyword>
<keyword evidence="6 8" id="KW-0408">Iron</keyword>
<evidence type="ECO:0000256" key="10">
    <source>
        <dbReference type="SAM" id="Phobius"/>
    </source>
</evidence>
<feature type="transmembrane region" description="Helical" evidence="10">
    <location>
        <begin position="12"/>
        <end position="32"/>
    </location>
</feature>
<dbReference type="InterPro" id="IPR002401">
    <property type="entry name" value="Cyt_P450_E_grp-I"/>
</dbReference>
<sequence>MALHATLLTTTAVGVSTLFFYIGACIIYNLFFHPLRHYPGPLLMRATRWGYCYKLISGTLPFDLLELHKKYGDVVRVAPDELAFWNARAWKEVMGHRTQGAPEFRKFAQFYRPVPGQATNIINSEGSEHSRLRRQMAHGFSDRGLREQQPLIMKYVDLFIQRLHENSTKTDPIDIMAWYNFTTFDIIGDLAFGEPFGCLENSEYHPWVKNIFESARLGSILQTANHFQPLRKLITKVLATKSLQEAREKNMGNARDKLQRRMDVGKDGGGRPDLIEGLLKKKEELGLSFDELASNSNILIIAGSETTATLLTGLTYHLLCNPQCLVKLTNEVRSSFQKEEDIDMLSVGRLTYMLACIEEALRVYPPVPLGLPRVAPPGGATVSGRFVPENTIVAIHQWSVNHNEQNFKRPFEFHPERFLGDEEFSTDNKEALQPFHVGPRNCLGRNLSYSEMKLILARLIWNFDMELAAESRNWAEKQKIFILWDKGPLRVRLTPVIRTTS</sequence>
<dbReference type="GO" id="GO:0004497">
    <property type="term" value="F:monooxygenase activity"/>
    <property type="evidence" value="ECO:0007669"/>
    <property type="project" value="UniProtKB-KW"/>
</dbReference>
<dbReference type="SUPFAM" id="SSF48264">
    <property type="entry name" value="Cytochrome P450"/>
    <property type="match status" value="1"/>
</dbReference>
<evidence type="ECO:0000256" key="8">
    <source>
        <dbReference type="PIRSR" id="PIRSR602401-1"/>
    </source>
</evidence>
<evidence type="ECO:0000256" key="6">
    <source>
        <dbReference type="ARBA" id="ARBA00023004"/>
    </source>
</evidence>
<dbReference type="EMBL" id="CP137309">
    <property type="protein sequence ID" value="WQF83325.1"/>
    <property type="molecule type" value="Genomic_DNA"/>
</dbReference>
<dbReference type="Pfam" id="PF00067">
    <property type="entry name" value="p450"/>
    <property type="match status" value="1"/>
</dbReference>
<dbReference type="Gene3D" id="1.10.630.10">
    <property type="entry name" value="Cytochrome P450"/>
    <property type="match status" value="1"/>
</dbReference>
<dbReference type="AlphaFoldDB" id="A0AAX4IJX6"/>
<organism evidence="11 12">
    <name type="scientific">Colletotrichum destructivum</name>
    <dbReference type="NCBI Taxonomy" id="34406"/>
    <lineage>
        <taxon>Eukaryota</taxon>
        <taxon>Fungi</taxon>
        <taxon>Dikarya</taxon>
        <taxon>Ascomycota</taxon>
        <taxon>Pezizomycotina</taxon>
        <taxon>Sordariomycetes</taxon>
        <taxon>Hypocreomycetidae</taxon>
        <taxon>Glomerellales</taxon>
        <taxon>Glomerellaceae</taxon>
        <taxon>Colletotrichum</taxon>
        <taxon>Colletotrichum destructivum species complex</taxon>
    </lineage>
</organism>
<evidence type="ECO:0000256" key="5">
    <source>
        <dbReference type="ARBA" id="ARBA00023002"/>
    </source>
</evidence>
<name>A0AAX4IJX6_9PEZI</name>
<comment type="similarity">
    <text evidence="2 9">Belongs to the cytochrome P450 family.</text>
</comment>
<keyword evidence="10" id="KW-1133">Transmembrane helix</keyword>
<dbReference type="FunFam" id="1.10.630.10:FF:000047">
    <property type="entry name" value="Cytochrome P450 monooxygenase"/>
    <property type="match status" value="1"/>
</dbReference>
<proteinExistence type="inferred from homology"/>
<dbReference type="InterPro" id="IPR017972">
    <property type="entry name" value="Cyt_P450_CS"/>
</dbReference>
<reference evidence="12" key="1">
    <citation type="journal article" date="2023" name="bioRxiv">
        <title>Complete genome of the Medicago anthracnose fungus, Colletotrichum destructivum, reveals a mini-chromosome-like region within a core chromosome.</title>
        <authorList>
            <person name="Lapalu N."/>
            <person name="Simon A."/>
            <person name="Lu A."/>
            <person name="Plaumann P.-L."/>
            <person name="Amselem J."/>
            <person name="Pigne S."/>
            <person name="Auger A."/>
            <person name="Koch C."/>
            <person name="Dallery J.-F."/>
            <person name="O'Connell R.J."/>
        </authorList>
    </citation>
    <scope>NUCLEOTIDE SEQUENCE [LARGE SCALE GENOMIC DNA]</scope>
    <source>
        <strain evidence="12">CBS 520.97</strain>
    </source>
</reference>
<evidence type="ECO:0000256" key="4">
    <source>
        <dbReference type="ARBA" id="ARBA00022723"/>
    </source>
</evidence>
<accession>A0AAX4IJX6</accession>
<dbReference type="GeneID" id="87944842"/>
<dbReference type="InterPro" id="IPR036396">
    <property type="entry name" value="Cyt_P450_sf"/>
</dbReference>
<dbReference type="GO" id="GO:0020037">
    <property type="term" value="F:heme binding"/>
    <property type="evidence" value="ECO:0007669"/>
    <property type="project" value="InterPro"/>
</dbReference>
<dbReference type="PROSITE" id="PS00086">
    <property type="entry name" value="CYTOCHROME_P450"/>
    <property type="match status" value="1"/>
</dbReference>
<evidence type="ECO:0000313" key="11">
    <source>
        <dbReference type="EMBL" id="WQF83325.1"/>
    </source>
</evidence>
<dbReference type="PRINTS" id="PR00463">
    <property type="entry name" value="EP450I"/>
</dbReference>
<dbReference type="PANTHER" id="PTHR24305">
    <property type="entry name" value="CYTOCHROME P450"/>
    <property type="match status" value="1"/>
</dbReference>
<keyword evidence="4 8" id="KW-0479">Metal-binding</keyword>
<dbReference type="Proteomes" id="UP001322277">
    <property type="component" value="Chromosome 5"/>
</dbReference>
<keyword evidence="10" id="KW-0472">Membrane</keyword>
<dbReference type="InterPro" id="IPR050121">
    <property type="entry name" value="Cytochrome_P450_monoxygenase"/>
</dbReference>
<dbReference type="RefSeq" id="XP_062780549.1">
    <property type="nucleotide sequence ID" value="XM_062924498.1"/>
</dbReference>
<dbReference type="CDD" id="cd11058">
    <property type="entry name" value="CYP60B-like"/>
    <property type="match status" value="1"/>
</dbReference>
<dbReference type="PANTHER" id="PTHR24305:SF230">
    <property type="entry name" value="P450, PUTATIVE (EUROFUNG)-RELATED"/>
    <property type="match status" value="1"/>
</dbReference>
<evidence type="ECO:0000256" key="9">
    <source>
        <dbReference type="RuleBase" id="RU000461"/>
    </source>
</evidence>
<keyword evidence="3 8" id="KW-0349">Heme</keyword>